<evidence type="ECO:0000313" key="1">
    <source>
        <dbReference type="EMBL" id="MBX59399.1"/>
    </source>
</evidence>
<organism evidence="1">
    <name type="scientific">Rhizophora mucronata</name>
    <name type="common">Asiatic mangrove</name>
    <dbReference type="NCBI Taxonomy" id="61149"/>
    <lineage>
        <taxon>Eukaryota</taxon>
        <taxon>Viridiplantae</taxon>
        <taxon>Streptophyta</taxon>
        <taxon>Embryophyta</taxon>
        <taxon>Tracheophyta</taxon>
        <taxon>Spermatophyta</taxon>
        <taxon>Magnoliopsida</taxon>
        <taxon>eudicotyledons</taxon>
        <taxon>Gunneridae</taxon>
        <taxon>Pentapetalae</taxon>
        <taxon>rosids</taxon>
        <taxon>fabids</taxon>
        <taxon>Malpighiales</taxon>
        <taxon>Rhizophoraceae</taxon>
        <taxon>Rhizophora</taxon>
    </lineage>
</organism>
<sequence>MKSLDIFLGKRHKYRPLDPTSNPSKLVESTDTEIFTVKT</sequence>
<accession>A0A2P2PXM1</accession>
<protein>
    <submittedName>
        <fullName evidence="1">Uncharacterized protein</fullName>
    </submittedName>
</protein>
<reference evidence="1" key="1">
    <citation type="submission" date="2018-02" db="EMBL/GenBank/DDBJ databases">
        <title>Rhizophora mucronata_Transcriptome.</title>
        <authorList>
            <person name="Meera S.P."/>
            <person name="Sreeshan A."/>
            <person name="Augustine A."/>
        </authorList>
    </citation>
    <scope>NUCLEOTIDE SEQUENCE</scope>
    <source>
        <tissue evidence="1">Leaf</tissue>
    </source>
</reference>
<dbReference type="EMBL" id="GGEC01078915">
    <property type="protein sequence ID" value="MBX59399.1"/>
    <property type="molecule type" value="Transcribed_RNA"/>
</dbReference>
<proteinExistence type="predicted"/>
<dbReference type="AlphaFoldDB" id="A0A2P2PXM1"/>
<name>A0A2P2PXM1_RHIMU</name>